<keyword evidence="6 7" id="KW-0472">Membrane</keyword>
<evidence type="ECO:0000256" key="7">
    <source>
        <dbReference type="SAM" id="Phobius"/>
    </source>
</evidence>
<feature type="transmembrane region" description="Helical" evidence="7">
    <location>
        <begin position="225"/>
        <end position="242"/>
    </location>
</feature>
<accession>A0A093S751</accession>
<comment type="subcellular location">
    <subcellularLocation>
        <location evidence="1">Cell membrane</location>
        <topology evidence="1">Multi-pass membrane protein</topology>
    </subcellularLocation>
</comment>
<keyword evidence="5 7" id="KW-1133">Transmembrane helix</keyword>
<feature type="transmembrane region" description="Helical" evidence="7">
    <location>
        <begin position="262"/>
        <end position="281"/>
    </location>
</feature>
<feature type="transmembrane region" description="Helical" evidence="7">
    <location>
        <begin position="152"/>
        <end position="171"/>
    </location>
</feature>
<keyword evidence="4 7" id="KW-0812">Transmembrane</keyword>
<evidence type="ECO:0000256" key="6">
    <source>
        <dbReference type="ARBA" id="ARBA00023136"/>
    </source>
</evidence>
<gene>
    <name evidence="8" type="ORF">KP22_08720</name>
</gene>
<feature type="transmembrane region" description="Helical" evidence="7">
    <location>
        <begin position="16"/>
        <end position="39"/>
    </location>
</feature>
<evidence type="ECO:0000313" key="8">
    <source>
        <dbReference type="EMBL" id="KFX05931.1"/>
    </source>
</evidence>
<dbReference type="AlphaFoldDB" id="A0A093S751"/>
<dbReference type="InterPro" id="IPR052049">
    <property type="entry name" value="Electron_transfer_protein"/>
</dbReference>
<dbReference type="STRING" id="55207.KP22_08720"/>
<evidence type="ECO:0000256" key="1">
    <source>
        <dbReference type="ARBA" id="ARBA00004651"/>
    </source>
</evidence>
<keyword evidence="3" id="KW-1003">Cell membrane</keyword>
<dbReference type="Gene3D" id="1.20.1630.10">
    <property type="entry name" value="Formate dehydrogenase/DMSO reductase domain"/>
    <property type="match status" value="1"/>
</dbReference>
<reference evidence="8 9" key="1">
    <citation type="submission" date="2014-08" db="EMBL/GenBank/DDBJ databases">
        <title>Genome sequences of NCPPB Pectobacterium isolates.</title>
        <authorList>
            <person name="Glover R.H."/>
            <person name="Sapp M."/>
            <person name="Elphinstone J."/>
        </authorList>
    </citation>
    <scope>NUCLEOTIDE SEQUENCE [LARGE SCALE GENOMIC DNA]</scope>
    <source>
        <strain evidence="8 9">NCPPB 2795</strain>
    </source>
</reference>
<dbReference type="Proteomes" id="UP000032874">
    <property type="component" value="Unassembled WGS sequence"/>
</dbReference>
<feature type="transmembrane region" description="Helical" evidence="7">
    <location>
        <begin position="293"/>
        <end position="314"/>
    </location>
</feature>
<dbReference type="EMBL" id="JQHM01000002">
    <property type="protein sequence ID" value="KFX05931.1"/>
    <property type="molecule type" value="Genomic_DNA"/>
</dbReference>
<feature type="transmembrane region" description="Helical" evidence="7">
    <location>
        <begin position="91"/>
        <end position="111"/>
    </location>
</feature>
<evidence type="ECO:0000313" key="9">
    <source>
        <dbReference type="Proteomes" id="UP000032874"/>
    </source>
</evidence>
<comment type="caution">
    <text evidence="8">The sequence shown here is derived from an EMBL/GenBank/DDBJ whole genome shotgun (WGS) entry which is preliminary data.</text>
</comment>
<comment type="similarity">
    <text evidence="2">Belongs to the NrfD family.</text>
</comment>
<dbReference type="GO" id="GO:0005886">
    <property type="term" value="C:plasma membrane"/>
    <property type="evidence" value="ECO:0007669"/>
    <property type="project" value="UniProtKB-SubCell"/>
</dbReference>
<evidence type="ECO:0000256" key="3">
    <source>
        <dbReference type="ARBA" id="ARBA00022475"/>
    </source>
</evidence>
<name>A0A093S751_9GAMM</name>
<sequence length="320" mass="35190">MHNAFTFDTLVWDWPIAVYLLLVGISAGMVSLSLLLRHYVPGEYHGSNRMIKATAIVAPLAVILGLAILIFHLTKPLTFWYLMVFYNPTSIMSLGVMLFQVYFVVMLLWLITLYHDVWLTLLDTVWHRPALAARARRLTAVIVKNTAVIENLLLVLAILLGCYTGFLLSALKSFPLLNNPILPVLFLVSGTTSGIAVMLLASAWGRQASGNSRSLHFIHRVETPVVYAELFLLLAFFVGLLLGGGQKVVAVQAALSGFWGNVFWIGIIGIGIVIPSIINRVRKPSAHSGKGQVITLAVMSLFGVFLLRLFVLYAGQMTVA</sequence>
<dbReference type="NCBIfam" id="TIGR03148">
    <property type="entry name" value="cyt_nit_nrfD"/>
    <property type="match status" value="1"/>
</dbReference>
<dbReference type="eggNOG" id="COG3301">
    <property type="taxonomic scope" value="Bacteria"/>
</dbReference>
<protein>
    <submittedName>
        <fullName evidence="8">Nitrite reductase</fullName>
    </submittedName>
</protein>
<organism evidence="8 9">
    <name type="scientific">Pectobacterium betavasculorum</name>
    <dbReference type="NCBI Taxonomy" id="55207"/>
    <lineage>
        <taxon>Bacteria</taxon>
        <taxon>Pseudomonadati</taxon>
        <taxon>Pseudomonadota</taxon>
        <taxon>Gammaproteobacteria</taxon>
        <taxon>Enterobacterales</taxon>
        <taxon>Pectobacteriaceae</taxon>
        <taxon>Pectobacterium</taxon>
    </lineage>
</organism>
<dbReference type="PANTHER" id="PTHR34856:SF2">
    <property type="entry name" value="PROTEIN NRFD"/>
    <property type="match status" value="1"/>
</dbReference>
<dbReference type="InterPro" id="IPR005614">
    <property type="entry name" value="NrfD-like"/>
</dbReference>
<evidence type="ECO:0000256" key="4">
    <source>
        <dbReference type="ARBA" id="ARBA00022692"/>
    </source>
</evidence>
<evidence type="ECO:0000256" key="2">
    <source>
        <dbReference type="ARBA" id="ARBA00008929"/>
    </source>
</evidence>
<proteinExistence type="inferred from homology"/>
<dbReference type="InterPro" id="IPR017566">
    <property type="entry name" value="NrfD"/>
</dbReference>
<dbReference type="RefSeq" id="WP_039323727.1">
    <property type="nucleotide sequence ID" value="NZ_JQHM01000002.1"/>
</dbReference>
<feature type="transmembrane region" description="Helical" evidence="7">
    <location>
        <begin position="183"/>
        <end position="204"/>
    </location>
</feature>
<feature type="transmembrane region" description="Helical" evidence="7">
    <location>
        <begin position="51"/>
        <end position="71"/>
    </location>
</feature>
<evidence type="ECO:0000256" key="5">
    <source>
        <dbReference type="ARBA" id="ARBA00022989"/>
    </source>
</evidence>
<dbReference type="Pfam" id="PF03916">
    <property type="entry name" value="NrfD"/>
    <property type="match status" value="1"/>
</dbReference>
<dbReference type="PANTHER" id="PTHR34856">
    <property type="entry name" value="PROTEIN NRFD"/>
    <property type="match status" value="1"/>
</dbReference>